<accession>A0A7H4P5G4</accession>
<gene>
    <name evidence="2" type="primary">ynjB_2</name>
    <name evidence="2" type="ORF">NCTC9149_04115</name>
</gene>
<proteinExistence type="predicted"/>
<feature type="region of interest" description="Disordered" evidence="1">
    <location>
        <begin position="146"/>
        <end position="171"/>
    </location>
</feature>
<dbReference type="EMBL" id="UGMX01000002">
    <property type="protein sequence ID" value="STW07679.1"/>
    <property type="molecule type" value="Genomic_DNA"/>
</dbReference>
<dbReference type="PANTHER" id="PTHR42779:SF1">
    <property type="entry name" value="PROTEIN YNJB"/>
    <property type="match status" value="1"/>
</dbReference>
<protein>
    <submittedName>
        <fullName evidence="2">ABC transporter</fullName>
    </submittedName>
</protein>
<feature type="region of interest" description="Disordered" evidence="1">
    <location>
        <begin position="1"/>
        <end position="20"/>
    </location>
</feature>
<dbReference type="AlphaFoldDB" id="A0A7H4P5G4"/>
<dbReference type="PANTHER" id="PTHR42779">
    <property type="entry name" value="PROTEIN YNJB"/>
    <property type="match status" value="1"/>
</dbReference>
<evidence type="ECO:0000313" key="3">
    <source>
        <dbReference type="Proteomes" id="UP000254571"/>
    </source>
</evidence>
<comment type="caution">
    <text evidence="2">The sequence shown here is derived from an EMBL/GenBank/DDBJ whole genome shotgun (WGS) entry which is preliminary data.</text>
</comment>
<dbReference type="Proteomes" id="UP000254571">
    <property type="component" value="Unassembled WGS sequence"/>
</dbReference>
<organism evidence="2 3">
    <name type="scientific">Klebsiella grimontii</name>
    <dbReference type="NCBI Taxonomy" id="2058152"/>
    <lineage>
        <taxon>Bacteria</taxon>
        <taxon>Pseudomonadati</taxon>
        <taxon>Pseudomonadota</taxon>
        <taxon>Gammaproteobacteria</taxon>
        <taxon>Enterobacterales</taxon>
        <taxon>Enterobacteriaceae</taxon>
        <taxon>Klebsiella/Raoultella group</taxon>
        <taxon>Klebsiella</taxon>
    </lineage>
</organism>
<reference evidence="2 3" key="1">
    <citation type="submission" date="2018-06" db="EMBL/GenBank/DDBJ databases">
        <authorList>
            <consortium name="Pathogen Informatics"/>
            <person name="Doyle S."/>
        </authorList>
    </citation>
    <scope>NUCLEOTIDE SEQUENCE [LARGE SCALE GENOMIC DNA]</scope>
    <source>
        <strain evidence="2 3">NCTC9149</strain>
    </source>
</reference>
<evidence type="ECO:0000313" key="2">
    <source>
        <dbReference type="EMBL" id="STW07679.1"/>
    </source>
</evidence>
<sequence>MGRRASSPLSPVVHKRPTRRKIRRRCWLSPAAHPGSVTYPRPPDFTGTAFLEQLLLTLTPQPDALRQPPEEATFAAVTAPLWRYLDQLHPLLWRQGRDFPASPARMDAMLKSGTLRLSITFNPLHAQQKAGQRRAAERQLRLRLQRGDARQRPFCGDPGQCPVDGGSESSR</sequence>
<name>A0A7H4P5G4_9ENTR</name>
<evidence type="ECO:0000256" key="1">
    <source>
        <dbReference type="SAM" id="MobiDB-lite"/>
    </source>
</evidence>